<evidence type="ECO:0000313" key="3">
    <source>
        <dbReference type="EMBL" id="GIH90492.1"/>
    </source>
</evidence>
<comment type="caution">
    <text evidence="3">The sequence shown here is derived from an EMBL/GenBank/DDBJ whole genome shotgun (WGS) entry which is preliminary data.</text>
</comment>
<name>A0A8J3SCX7_9ACTN</name>
<keyword evidence="4" id="KW-1185">Reference proteome</keyword>
<dbReference type="Gene3D" id="3.40.630.30">
    <property type="match status" value="1"/>
</dbReference>
<evidence type="ECO:0000259" key="2">
    <source>
        <dbReference type="PROSITE" id="PS51186"/>
    </source>
</evidence>
<dbReference type="GO" id="GO:0016747">
    <property type="term" value="F:acyltransferase activity, transferring groups other than amino-acyl groups"/>
    <property type="evidence" value="ECO:0007669"/>
    <property type="project" value="InterPro"/>
</dbReference>
<dbReference type="AlphaFoldDB" id="A0A8J3SCX7"/>
<dbReference type="EMBL" id="BOOJ01000011">
    <property type="protein sequence ID" value="GIH90492.1"/>
    <property type="molecule type" value="Genomic_DNA"/>
</dbReference>
<dbReference type="PROSITE" id="PS51186">
    <property type="entry name" value="GNAT"/>
    <property type="match status" value="1"/>
</dbReference>
<evidence type="ECO:0000313" key="4">
    <source>
        <dbReference type="Proteomes" id="UP000619788"/>
    </source>
</evidence>
<reference evidence="3 4" key="1">
    <citation type="submission" date="2021-01" db="EMBL/GenBank/DDBJ databases">
        <title>Whole genome shotgun sequence of Planobispora siamensis NBRC 107568.</title>
        <authorList>
            <person name="Komaki H."/>
            <person name="Tamura T."/>
        </authorList>
    </citation>
    <scope>NUCLEOTIDE SEQUENCE [LARGE SCALE GENOMIC DNA]</scope>
    <source>
        <strain evidence="3 4">NBRC 107568</strain>
    </source>
</reference>
<dbReference type="InterPro" id="IPR000182">
    <property type="entry name" value="GNAT_dom"/>
</dbReference>
<dbReference type="Proteomes" id="UP000619788">
    <property type="component" value="Unassembled WGS sequence"/>
</dbReference>
<dbReference type="RefSeq" id="WP_204062842.1">
    <property type="nucleotide sequence ID" value="NZ_BOOJ01000011.1"/>
</dbReference>
<dbReference type="InterPro" id="IPR016181">
    <property type="entry name" value="Acyl_CoA_acyltransferase"/>
</dbReference>
<feature type="region of interest" description="Disordered" evidence="1">
    <location>
        <begin position="169"/>
        <end position="192"/>
    </location>
</feature>
<dbReference type="CDD" id="cd04301">
    <property type="entry name" value="NAT_SF"/>
    <property type="match status" value="1"/>
</dbReference>
<proteinExistence type="predicted"/>
<organism evidence="3 4">
    <name type="scientific">Planobispora siamensis</name>
    <dbReference type="NCBI Taxonomy" id="936338"/>
    <lineage>
        <taxon>Bacteria</taxon>
        <taxon>Bacillati</taxon>
        <taxon>Actinomycetota</taxon>
        <taxon>Actinomycetes</taxon>
        <taxon>Streptosporangiales</taxon>
        <taxon>Streptosporangiaceae</taxon>
        <taxon>Planobispora</taxon>
    </lineage>
</organism>
<feature type="domain" description="N-acetyltransferase" evidence="2">
    <location>
        <begin position="27"/>
        <end position="182"/>
    </location>
</feature>
<gene>
    <name evidence="3" type="ORF">Psi01_11220</name>
</gene>
<dbReference type="Pfam" id="PF00583">
    <property type="entry name" value="Acetyltransf_1"/>
    <property type="match status" value="1"/>
</dbReference>
<evidence type="ECO:0000256" key="1">
    <source>
        <dbReference type="SAM" id="MobiDB-lite"/>
    </source>
</evidence>
<accession>A0A8J3SCX7</accession>
<sequence>MDVITWYLEQTSPSDLLPAKPPAIELDIVRAEIPSPELNRFLYTAVGGDWQWTERLPWTWRQWAEWLSQGVETWVAYHRGTPAGYVELVPQDEGTIEVASFGLLPWAIGKAAGGRLLEYCTARAWDIAERHPGLEPTRRVWLHTCSLDGPAALANYQARGFRIYDSRVGVPGDRDEGSTPGPWPGAGPRTHR</sequence>
<dbReference type="SUPFAM" id="SSF55729">
    <property type="entry name" value="Acyl-CoA N-acyltransferases (Nat)"/>
    <property type="match status" value="1"/>
</dbReference>
<protein>
    <submittedName>
        <fullName evidence="3">N-acetyltransferase</fullName>
    </submittedName>
</protein>